<dbReference type="PANTHER" id="PTHR24418">
    <property type="entry name" value="TYROSINE-PROTEIN KINASE"/>
    <property type="match status" value="1"/>
</dbReference>
<feature type="domain" description="CRIB" evidence="12">
    <location>
        <begin position="521"/>
        <end position="535"/>
    </location>
</feature>
<dbReference type="InterPro" id="IPR008266">
    <property type="entry name" value="Tyr_kinase_AS"/>
</dbReference>
<feature type="binding site" evidence="9">
    <location>
        <position position="166"/>
    </location>
    <ligand>
        <name>ATP</name>
        <dbReference type="ChEBI" id="CHEBI:30616"/>
    </ligand>
</feature>
<dbReference type="PROSITE" id="PS00109">
    <property type="entry name" value="PROTEIN_KINASE_TYR"/>
    <property type="match status" value="1"/>
</dbReference>
<dbReference type="InterPro" id="IPR000719">
    <property type="entry name" value="Prot_kinase_dom"/>
</dbReference>
<evidence type="ECO:0000256" key="8">
    <source>
        <dbReference type="ARBA" id="ARBA00047899"/>
    </source>
</evidence>
<feature type="compositionally biased region" description="Basic and acidic residues" evidence="10">
    <location>
        <begin position="744"/>
        <end position="765"/>
    </location>
</feature>
<dbReference type="GO" id="GO:0004674">
    <property type="term" value="F:protein serine/threonine kinase activity"/>
    <property type="evidence" value="ECO:0007669"/>
    <property type="project" value="UniProtKB-EC"/>
</dbReference>
<reference evidence="13" key="1">
    <citation type="submission" date="2022-03" db="EMBL/GenBank/DDBJ databases">
        <authorList>
            <person name="Martin C."/>
        </authorList>
    </citation>
    <scope>NUCLEOTIDE SEQUENCE</scope>
</reference>
<dbReference type="GO" id="GO:0004715">
    <property type="term" value="F:non-membrane spanning protein tyrosine kinase activity"/>
    <property type="evidence" value="ECO:0007669"/>
    <property type="project" value="UniProtKB-EC"/>
</dbReference>
<feature type="compositionally biased region" description="Low complexity" evidence="10">
    <location>
        <begin position="931"/>
        <end position="943"/>
    </location>
</feature>
<keyword evidence="2" id="KW-0728">SH3 domain</keyword>
<keyword evidence="4 9" id="KW-0547">Nucleotide-binding</keyword>
<dbReference type="InterPro" id="IPR050198">
    <property type="entry name" value="Non-receptor_tyrosine_kinases"/>
</dbReference>
<keyword evidence="6 9" id="KW-0067">ATP-binding</keyword>
<feature type="domain" description="Protein kinase" evidence="11">
    <location>
        <begin position="135"/>
        <end position="419"/>
    </location>
</feature>
<feature type="compositionally biased region" description="Low complexity" evidence="10">
    <location>
        <begin position="114"/>
        <end position="127"/>
    </location>
</feature>
<feature type="compositionally biased region" description="Basic and acidic residues" evidence="10">
    <location>
        <begin position="83"/>
        <end position="100"/>
    </location>
</feature>
<feature type="compositionally biased region" description="Polar residues" evidence="10">
    <location>
        <begin position="1088"/>
        <end position="1099"/>
    </location>
</feature>
<feature type="compositionally biased region" description="Basic and acidic residues" evidence="10">
    <location>
        <begin position="848"/>
        <end position="860"/>
    </location>
</feature>
<evidence type="ECO:0000256" key="9">
    <source>
        <dbReference type="PROSITE-ProRule" id="PRU10141"/>
    </source>
</evidence>
<feature type="compositionally biased region" description="Polar residues" evidence="10">
    <location>
        <begin position="1040"/>
        <end position="1052"/>
    </location>
</feature>
<dbReference type="PROSITE" id="PS50108">
    <property type="entry name" value="CRIB"/>
    <property type="match status" value="1"/>
</dbReference>
<dbReference type="GO" id="GO:0005524">
    <property type="term" value="F:ATP binding"/>
    <property type="evidence" value="ECO:0007669"/>
    <property type="project" value="UniProtKB-UniRule"/>
</dbReference>
<feature type="compositionally biased region" description="Basic and acidic residues" evidence="10">
    <location>
        <begin position="668"/>
        <end position="686"/>
    </location>
</feature>
<evidence type="ECO:0000256" key="5">
    <source>
        <dbReference type="ARBA" id="ARBA00022777"/>
    </source>
</evidence>
<dbReference type="Gene3D" id="3.30.200.20">
    <property type="entry name" value="Phosphorylase Kinase, domain 1"/>
    <property type="match status" value="1"/>
</dbReference>
<dbReference type="OrthoDB" id="4062651at2759"/>
<feature type="region of interest" description="Disordered" evidence="10">
    <location>
        <begin position="497"/>
        <end position="518"/>
    </location>
</feature>
<evidence type="ECO:0000259" key="11">
    <source>
        <dbReference type="PROSITE" id="PS50011"/>
    </source>
</evidence>
<evidence type="ECO:0000256" key="6">
    <source>
        <dbReference type="ARBA" id="ARBA00022840"/>
    </source>
</evidence>
<feature type="compositionally biased region" description="Low complexity" evidence="10">
    <location>
        <begin position="953"/>
        <end position="963"/>
    </location>
</feature>
<feature type="compositionally biased region" description="Basic and acidic residues" evidence="10">
    <location>
        <begin position="884"/>
        <end position="910"/>
    </location>
</feature>
<feature type="compositionally biased region" description="Polar residues" evidence="10">
    <location>
        <begin position="716"/>
        <end position="728"/>
    </location>
</feature>
<dbReference type="EMBL" id="CAIIXF020000001">
    <property type="protein sequence ID" value="CAH1774994.1"/>
    <property type="molecule type" value="Genomic_DNA"/>
</dbReference>
<keyword evidence="14" id="KW-1185">Reference proteome</keyword>
<keyword evidence="7" id="KW-0829">Tyrosine-protein kinase</keyword>
<feature type="compositionally biased region" description="Basic and acidic residues" evidence="10">
    <location>
        <begin position="499"/>
        <end position="509"/>
    </location>
</feature>
<dbReference type="InterPro" id="IPR055175">
    <property type="entry name" value="ACK/TNK-like_SAM"/>
</dbReference>
<keyword evidence="5" id="KW-0418">Kinase</keyword>
<dbReference type="Gene3D" id="1.10.510.10">
    <property type="entry name" value="Transferase(Phosphotransferase) domain 1"/>
    <property type="match status" value="1"/>
</dbReference>
<comment type="catalytic activity">
    <reaction evidence="8">
        <text>L-threonyl-[protein] + ATP = O-phospho-L-threonyl-[protein] + ADP + H(+)</text>
        <dbReference type="Rhea" id="RHEA:46608"/>
        <dbReference type="Rhea" id="RHEA-COMP:11060"/>
        <dbReference type="Rhea" id="RHEA-COMP:11605"/>
        <dbReference type="ChEBI" id="CHEBI:15378"/>
        <dbReference type="ChEBI" id="CHEBI:30013"/>
        <dbReference type="ChEBI" id="CHEBI:30616"/>
        <dbReference type="ChEBI" id="CHEBI:61977"/>
        <dbReference type="ChEBI" id="CHEBI:456216"/>
        <dbReference type="EC" id="2.7.11.1"/>
    </reaction>
</comment>
<dbReference type="InterPro" id="IPR011009">
    <property type="entry name" value="Kinase-like_dom_sf"/>
</dbReference>
<proteinExistence type="predicted"/>
<dbReference type="Pfam" id="PF22931">
    <property type="entry name" value="SAM_TNK"/>
    <property type="match status" value="1"/>
</dbReference>
<name>A0A8S4N125_OWEFU</name>
<evidence type="ECO:0000256" key="7">
    <source>
        <dbReference type="ARBA" id="ARBA00023137"/>
    </source>
</evidence>
<dbReference type="Proteomes" id="UP000749559">
    <property type="component" value="Unassembled WGS sequence"/>
</dbReference>
<evidence type="ECO:0000256" key="3">
    <source>
        <dbReference type="ARBA" id="ARBA00022679"/>
    </source>
</evidence>
<evidence type="ECO:0000259" key="12">
    <source>
        <dbReference type="PROSITE" id="PS50108"/>
    </source>
</evidence>
<dbReference type="InterPro" id="IPR020635">
    <property type="entry name" value="Tyr_kinase_cat_dom"/>
</dbReference>
<feature type="compositionally biased region" description="Low complexity" evidence="10">
    <location>
        <begin position="614"/>
        <end position="623"/>
    </location>
</feature>
<feature type="region of interest" description="Disordered" evidence="10">
    <location>
        <begin position="590"/>
        <end position="635"/>
    </location>
</feature>
<feature type="compositionally biased region" description="Low complexity" evidence="10">
    <location>
        <begin position="835"/>
        <end position="847"/>
    </location>
</feature>
<evidence type="ECO:0000256" key="1">
    <source>
        <dbReference type="ARBA" id="ARBA00011903"/>
    </source>
</evidence>
<dbReference type="SUPFAM" id="SSF56112">
    <property type="entry name" value="Protein kinase-like (PK-like)"/>
    <property type="match status" value="1"/>
</dbReference>
<dbReference type="PROSITE" id="PS00107">
    <property type="entry name" value="PROTEIN_KINASE_ATP"/>
    <property type="match status" value="1"/>
</dbReference>
<dbReference type="FunFam" id="1.10.510.10:FF:000521">
    <property type="entry name" value="Tyrosine-protein kinase pr2"/>
    <property type="match status" value="1"/>
</dbReference>
<dbReference type="PRINTS" id="PR00109">
    <property type="entry name" value="TYRKINASE"/>
</dbReference>
<dbReference type="InterPro" id="IPR000095">
    <property type="entry name" value="CRIB_dom"/>
</dbReference>
<dbReference type="SMART" id="SM00219">
    <property type="entry name" value="TyrKc"/>
    <property type="match status" value="1"/>
</dbReference>
<organism evidence="13 14">
    <name type="scientific">Owenia fusiformis</name>
    <name type="common">Polychaete worm</name>
    <dbReference type="NCBI Taxonomy" id="6347"/>
    <lineage>
        <taxon>Eukaryota</taxon>
        <taxon>Metazoa</taxon>
        <taxon>Spiralia</taxon>
        <taxon>Lophotrochozoa</taxon>
        <taxon>Annelida</taxon>
        <taxon>Polychaeta</taxon>
        <taxon>Sedentaria</taxon>
        <taxon>Canalipalpata</taxon>
        <taxon>Sabellida</taxon>
        <taxon>Oweniida</taxon>
        <taxon>Oweniidae</taxon>
        <taxon>Owenia</taxon>
    </lineage>
</organism>
<dbReference type="Pfam" id="PF07714">
    <property type="entry name" value="PK_Tyr_Ser-Thr"/>
    <property type="match status" value="1"/>
</dbReference>
<evidence type="ECO:0000256" key="2">
    <source>
        <dbReference type="ARBA" id="ARBA00022443"/>
    </source>
</evidence>
<dbReference type="InterPro" id="IPR001245">
    <property type="entry name" value="Ser-Thr/Tyr_kinase_cat_dom"/>
</dbReference>
<evidence type="ECO:0000313" key="14">
    <source>
        <dbReference type="Proteomes" id="UP000749559"/>
    </source>
</evidence>
<dbReference type="InterPro" id="IPR017441">
    <property type="entry name" value="Protein_kinase_ATP_BS"/>
</dbReference>
<dbReference type="PROSITE" id="PS50011">
    <property type="entry name" value="PROTEIN_KINASE_DOM"/>
    <property type="match status" value="1"/>
</dbReference>
<feature type="region of interest" description="Disordered" evidence="10">
    <location>
        <begin position="796"/>
        <end position="1122"/>
    </location>
</feature>
<feature type="region of interest" description="Disordered" evidence="10">
    <location>
        <begin position="83"/>
        <end position="127"/>
    </location>
</feature>
<sequence>MTAPKPLQEFLEDAELGHYYDALSNQLKIHSVPQLKYVEDDELIDMGMTKPELRRFKKYFNKECPQGTFSKLKKRMFVKSTIEHNDNTRKIQHPSPEHRIIPSSPREIPPSPKSPGSISHPSNPSTGYIISSESITTIRTIGKGEFGEVQQGVWTNEGEKIQVAVKILCKERMESGSSEFLKEATIMHGISHDCIVRLFGVVLDGDNSLMLVTEYAPMKSLLECLKDTSSRQNFPVTTLCDFAVQIADGMAYLENKRFIHRDLAARNILVFSKDKVKISDFGLSRALGVGKDYYQTNFNVNLKLPIAWCAPECINYLKFTTASDVWSYGVTLWEMFSYGAQPWASLTSHQESDLEADDPDKVMEIAQEILQTIDEPCSQRLDQPDACSKEYYAILTKCWEHDALRRPKFTEILKILPQIRPDQMAAIRDCPSPMEPTSLPYKAQDIITVLDRSPTDAPDATHWKGVLPCGKCGFFNPADATPYVEVKVSPVKISKIQRSKSDVRKQGKKDSRKSRLRADMIGLPQNDLRHIGHIGYDGAITGDIGIIGTNYDMKLPVKVVPPYKPQDDLNSSTPSLTKSDDSAHVIIKGLSDGSLMSTQSTPSPSSDKKGDSGWGSDLGDMSSNTFDESDGKKDSYEEINDEEDFFKMPEFSTSLDLGPDFMEEVLKALKEPEKYEDEVHLTPRDEENNDEEQTNGQGLENRGLTLDYNDPGDTPLSHSPATPISVSPRSPGVFGSSLNDSSDDVFRTKEEKKSKTKLRIEVSPRHKEKKQAKVKPMSASDEKMIDDAIAMATEMAHKENQKNMISTPEPQVPKLDKLRDTDSGGESSPRSAGLKGKFSFKFSGKSSPKIERKSYTEEIQSKTIEGSVTPEALEVYDMLVQKGPFKETPKESKHVSTRERRMKRAMEHQQRASYSGSDTDVSKHKEDDQLTVPTPGVEPVTPTDPKPSERQGSVTTPTSSSVVRNLNIRNPQGIPRKSVPSIDTTDTGGAVNPLRRLREGAGSGAPAPVPRRSRLNDKIRNPALPGIAGLSRLRQKDTDTNNSNGHSPTDTDTAVEGNPLPLPPKSISRPSELNQRPRTRKYPLATDPPTSQTNGTSRGKPQPPTPPEDEQTDGDDVFSSNTLPKTKFAFKHVQADPKQLGLFDGSDPFWDNPVDFGDDKHMANIALDPLQPKYKTSDENVSYEDLLEFALDDGKGPKKDMCDEVRLMQRVFSSQVASIEDCMMALSETDWDVVSAIKYIKLKQLIGTQLGDANVCKDALMRHSWSVEQAANYLLANPLSSPDVVDV</sequence>
<comment type="caution">
    <text evidence="13">The sequence shown here is derived from an EMBL/GenBank/DDBJ whole genome shotgun (WGS) entry which is preliminary data.</text>
</comment>
<evidence type="ECO:0000256" key="4">
    <source>
        <dbReference type="ARBA" id="ARBA00022741"/>
    </source>
</evidence>
<dbReference type="EC" id="2.7.10.2" evidence="1"/>
<protein>
    <recommendedName>
        <fullName evidence="1">non-specific protein-tyrosine kinase</fullName>
        <ecNumber evidence="1">2.7.10.2</ecNumber>
    </recommendedName>
</protein>
<evidence type="ECO:0000256" key="10">
    <source>
        <dbReference type="SAM" id="MobiDB-lite"/>
    </source>
</evidence>
<gene>
    <name evidence="13" type="ORF">OFUS_LOCUS2355</name>
</gene>
<evidence type="ECO:0000313" key="13">
    <source>
        <dbReference type="EMBL" id="CAH1774994.1"/>
    </source>
</evidence>
<accession>A0A8S4N125</accession>
<feature type="compositionally biased region" description="Acidic residues" evidence="10">
    <location>
        <begin position="1107"/>
        <end position="1116"/>
    </location>
</feature>
<keyword evidence="3" id="KW-0808">Transferase</keyword>
<feature type="region of interest" description="Disordered" evidence="10">
    <location>
        <begin position="668"/>
        <end position="783"/>
    </location>
</feature>